<organism evidence="5 6">
    <name type="scientific">Rhizopogon vinicolor AM-OR11-026</name>
    <dbReference type="NCBI Taxonomy" id="1314800"/>
    <lineage>
        <taxon>Eukaryota</taxon>
        <taxon>Fungi</taxon>
        <taxon>Dikarya</taxon>
        <taxon>Basidiomycota</taxon>
        <taxon>Agaricomycotina</taxon>
        <taxon>Agaricomycetes</taxon>
        <taxon>Agaricomycetidae</taxon>
        <taxon>Boletales</taxon>
        <taxon>Suillineae</taxon>
        <taxon>Rhizopogonaceae</taxon>
        <taxon>Rhizopogon</taxon>
    </lineage>
</organism>
<proteinExistence type="predicted"/>
<evidence type="ECO:0000256" key="1">
    <source>
        <dbReference type="ARBA" id="ARBA00022574"/>
    </source>
</evidence>
<dbReference type="Gene3D" id="2.130.10.10">
    <property type="entry name" value="YVTN repeat-like/Quinoprotein amine dehydrogenase"/>
    <property type="match status" value="1"/>
</dbReference>
<feature type="compositionally biased region" description="Polar residues" evidence="4">
    <location>
        <begin position="22"/>
        <end position="33"/>
    </location>
</feature>
<dbReference type="InParanoid" id="A0A1B7NBD8"/>
<feature type="region of interest" description="Disordered" evidence="4">
    <location>
        <begin position="21"/>
        <end position="51"/>
    </location>
</feature>
<dbReference type="PANTHER" id="PTHR44472:SF1">
    <property type="entry name" value="DDB1 AND CUL4 ASSOCIATED FACTOR 4"/>
    <property type="match status" value="1"/>
</dbReference>
<evidence type="ECO:0000313" key="5">
    <source>
        <dbReference type="EMBL" id="OAX42146.1"/>
    </source>
</evidence>
<feature type="repeat" description="WD" evidence="3">
    <location>
        <begin position="346"/>
        <end position="377"/>
    </location>
</feature>
<dbReference type="InterPro" id="IPR001680">
    <property type="entry name" value="WD40_rpt"/>
</dbReference>
<dbReference type="PROSITE" id="PS50082">
    <property type="entry name" value="WD_REPEATS_2"/>
    <property type="match status" value="1"/>
</dbReference>
<dbReference type="SUPFAM" id="SSF50978">
    <property type="entry name" value="WD40 repeat-like"/>
    <property type="match status" value="1"/>
</dbReference>
<evidence type="ECO:0000256" key="2">
    <source>
        <dbReference type="ARBA" id="ARBA00022737"/>
    </source>
</evidence>
<dbReference type="GO" id="GO:0080008">
    <property type="term" value="C:Cul4-RING E3 ubiquitin ligase complex"/>
    <property type="evidence" value="ECO:0007669"/>
    <property type="project" value="TreeGrafter"/>
</dbReference>
<evidence type="ECO:0008006" key="7">
    <source>
        <dbReference type="Google" id="ProtNLM"/>
    </source>
</evidence>
<keyword evidence="2" id="KW-0677">Repeat</keyword>
<evidence type="ECO:0000256" key="3">
    <source>
        <dbReference type="PROSITE-ProRule" id="PRU00221"/>
    </source>
</evidence>
<gene>
    <name evidence="5" type="ORF">K503DRAFT_734273</name>
</gene>
<dbReference type="STRING" id="1314800.A0A1B7NBD8"/>
<evidence type="ECO:0000256" key="4">
    <source>
        <dbReference type="SAM" id="MobiDB-lite"/>
    </source>
</evidence>
<dbReference type="InterPro" id="IPR015943">
    <property type="entry name" value="WD40/YVTN_repeat-like_dom_sf"/>
</dbReference>
<accession>A0A1B7NBD8</accession>
<keyword evidence="1 3" id="KW-0853">WD repeat</keyword>
<dbReference type="InterPro" id="IPR052254">
    <property type="entry name" value="CUL4-DDB1_E3_ligase_receptor"/>
</dbReference>
<dbReference type="Proteomes" id="UP000092154">
    <property type="component" value="Unassembled WGS sequence"/>
</dbReference>
<dbReference type="AlphaFoldDB" id="A0A1B7NBD8"/>
<dbReference type="InterPro" id="IPR036322">
    <property type="entry name" value="WD40_repeat_dom_sf"/>
</dbReference>
<dbReference type="Pfam" id="PF23761">
    <property type="entry name" value="Beta-prop_DCAF4"/>
    <property type="match status" value="1"/>
</dbReference>
<dbReference type="PANTHER" id="PTHR44472">
    <property type="entry name" value="DDB1- AND CUL4-ASSOCIATED FACTOR 4-RELATED"/>
    <property type="match status" value="1"/>
</dbReference>
<sequence length="425" mass="47220">MPRELPGLYWDEERQRYFPLSSARSPCASASTTSHHRDRTKPQAAPKATRNFHDSKRHKIRTLLRANEDARSSLRTSYKNKLMHQITCSQIARTSCLTSSPVQSLVHTHSAITAFQTVSHNNSVYSFSGDTRGWFYSSIVDLGEPVTGYRTSHDWRPEFSLSSEISSICISGARCIATSFGPESKILHLPLDSDLEDIRVTRVINQSVRDVWTADLLGTRLVLGTNNQAVLINDAAERATVSLLKTGSDVFAVAQDNNMIYAGSRAGVVQRFDARISSTKGDRILNDLDTTRNNSVTNLKIVSDWQLLMSNIDGSLALFDLRFPVNRTPIISFTGNINTYTTKTPIAVDPREDFLFAAGQDRCVRIWSLRSGGSPLVSPVSVFQQSFEDPVRALQVVEEGKGGMILWAASGTALYKYNLGQTMEY</sequence>
<name>A0A1B7NBD8_9AGAM</name>
<keyword evidence="6" id="KW-1185">Reference proteome</keyword>
<dbReference type="OrthoDB" id="128867at2759"/>
<protein>
    <recommendedName>
        <fullName evidence="7">WD40 repeat-like protein</fullName>
    </recommendedName>
</protein>
<reference evidence="5 6" key="1">
    <citation type="submission" date="2016-06" db="EMBL/GenBank/DDBJ databases">
        <title>Comparative genomics of the ectomycorrhizal sister species Rhizopogon vinicolor and Rhizopogon vesiculosus (Basidiomycota: Boletales) reveals a divergence of the mating type B locus.</title>
        <authorList>
            <consortium name="DOE Joint Genome Institute"/>
            <person name="Mujic A.B."/>
            <person name="Kuo A."/>
            <person name="Tritt A."/>
            <person name="Lipzen A."/>
            <person name="Chen C."/>
            <person name="Johnson J."/>
            <person name="Sharma A."/>
            <person name="Barry K."/>
            <person name="Grigoriev I.V."/>
            <person name="Spatafora J.W."/>
        </authorList>
    </citation>
    <scope>NUCLEOTIDE SEQUENCE [LARGE SCALE GENOMIC DNA]</scope>
    <source>
        <strain evidence="5 6">AM-OR11-026</strain>
    </source>
</reference>
<evidence type="ECO:0000313" key="6">
    <source>
        <dbReference type="Proteomes" id="UP000092154"/>
    </source>
</evidence>
<dbReference type="EMBL" id="KV448163">
    <property type="protein sequence ID" value="OAX42146.1"/>
    <property type="molecule type" value="Genomic_DNA"/>
</dbReference>